<comment type="caution">
    <text evidence="1">The sequence shown here is derived from an EMBL/GenBank/DDBJ whole genome shotgun (WGS) entry which is preliminary data.</text>
</comment>
<evidence type="ECO:0000313" key="1">
    <source>
        <dbReference type="EMBL" id="MBR1138414.1"/>
    </source>
</evidence>
<dbReference type="Gene3D" id="3.40.50.2000">
    <property type="entry name" value="Glycogen Phosphorylase B"/>
    <property type="match status" value="2"/>
</dbReference>
<gene>
    <name evidence="1" type="ORF">JQ619_21840</name>
</gene>
<proteinExistence type="predicted"/>
<dbReference type="PANTHER" id="PTHR45947">
    <property type="entry name" value="SULFOQUINOVOSYL TRANSFERASE SQD2"/>
    <property type="match status" value="1"/>
</dbReference>
<dbReference type="Proteomes" id="UP001314635">
    <property type="component" value="Unassembled WGS sequence"/>
</dbReference>
<dbReference type="SUPFAM" id="SSF53756">
    <property type="entry name" value="UDP-Glycosyltransferase/glycogen phosphorylase"/>
    <property type="match status" value="1"/>
</dbReference>
<dbReference type="Pfam" id="PF13692">
    <property type="entry name" value="Glyco_trans_1_4"/>
    <property type="match status" value="1"/>
</dbReference>
<name>A0ABS5GBK2_9BRAD</name>
<evidence type="ECO:0000313" key="2">
    <source>
        <dbReference type="Proteomes" id="UP001314635"/>
    </source>
</evidence>
<organism evidence="1 2">
    <name type="scientific">Bradyrhizobium denitrificans</name>
    <dbReference type="NCBI Taxonomy" id="2734912"/>
    <lineage>
        <taxon>Bacteria</taxon>
        <taxon>Pseudomonadati</taxon>
        <taxon>Pseudomonadota</taxon>
        <taxon>Alphaproteobacteria</taxon>
        <taxon>Hyphomicrobiales</taxon>
        <taxon>Nitrobacteraceae</taxon>
        <taxon>Bradyrhizobium</taxon>
    </lineage>
</organism>
<sequence>MRIAYLVNQYPKVSHSFIRREILALEREGLEVTRISIRGWDNDLVDEADLAERARTRYVLQEGAVSIALATAFAAVTRPRAFAWALLLALRMARRAERSLPYHLMYLAEACLILRWLRQAGVAHVHAHFGTNSAEVAMLVHALGGPPFSFTVHGPEEFDKAPLLGLAAKIRHAAFVVAISSFGRSQLLRLVEHAHWGKIQMVRCGLEQTDFETHSDIDDSRTLVCVGRLCEQKGQLILIEAARRLAEANVDFTLTLVGDGELRQDIAALIDKHGLADRIRITGWATAGEVRSHLLRGRALVLPSFAEGLPVVIMEAMALRRPVISTYVAGIPELVRDQEHGWLVPAGDAEALAAAIRRCLDSAPAELQSMGRAAYARVRAQHQIETSAQQLKRLFEAGASEARSSQTG</sequence>
<dbReference type="RefSeq" id="WP_211400715.1">
    <property type="nucleotide sequence ID" value="NZ_JAFCLK010000021.1"/>
</dbReference>
<keyword evidence="2" id="KW-1185">Reference proteome</keyword>
<accession>A0ABS5GBK2</accession>
<dbReference type="InterPro" id="IPR050194">
    <property type="entry name" value="Glycosyltransferase_grp1"/>
</dbReference>
<reference evidence="2" key="1">
    <citation type="journal article" date="2021" name="ISME J.">
        <title>Evolutionary origin and ecological implication of a unique nif island in free-living Bradyrhizobium lineages.</title>
        <authorList>
            <person name="Tao J."/>
        </authorList>
    </citation>
    <scope>NUCLEOTIDE SEQUENCE [LARGE SCALE GENOMIC DNA]</scope>
    <source>
        <strain evidence="2">SZCCT0094</strain>
    </source>
</reference>
<dbReference type="PANTHER" id="PTHR45947:SF15">
    <property type="entry name" value="TEICHURONIC ACID BIOSYNTHESIS GLYCOSYLTRANSFERASE TUAC-RELATED"/>
    <property type="match status" value="1"/>
</dbReference>
<dbReference type="EMBL" id="JAFCLK010000021">
    <property type="protein sequence ID" value="MBR1138414.1"/>
    <property type="molecule type" value="Genomic_DNA"/>
</dbReference>
<protein>
    <submittedName>
        <fullName evidence="1">Glycosyltransferase</fullName>
    </submittedName>
</protein>